<accession>A0A0R2C3Q4</accession>
<dbReference type="Proteomes" id="UP000051576">
    <property type="component" value="Unassembled WGS sequence"/>
</dbReference>
<gene>
    <name evidence="2" type="ORF">FD21_GL001672</name>
</gene>
<sequence length="451" mass="51770">MKVNNWLLHLGLIITVAISLVFTTIIWFNPATFQHDSKSSTATGDQLTTKTNKKLGDIYLPTQIVQNKEDLSYQLSSSKVDLVQKMRQQIKHWTPTSISQQSFKTDNDYQALLYQNNALVLNYGAAVNINLFNQAFGQKIKKFRTAKYNRILVLLGNKRWIYLMNDQKRQAYLIKFQSVSIQNFMNDLTSTNLLQLPVHYVLQSGQYQLSYNQTVKLPSYSYLINKASASSLVPQLLGSDNQSTITTKVQKNETIYADGEDNRMRINNQTGKIEFSSYSKENYYDGSQRLHVRRLSYDSRLKQSFLRISSLSNYLDNVRFAAYDPTDSEAIFRSFVAGFPIMTKNSYGTFKIQITNFSGQKYVFSIYSLQVQLPSSGQQVTLPATSQIYQQLLQAGLSANKIQQIEIGYQWQTNHSSKLVVDLVPTYFVKYNGQWNSYQAWISARTQTTQQ</sequence>
<comment type="caution">
    <text evidence="2">The sequence shown here is derived from an EMBL/GenBank/DDBJ whole genome shotgun (WGS) entry which is preliminary data.</text>
</comment>
<dbReference type="STRING" id="1133569.FD21_GL001672"/>
<proteinExistence type="predicted"/>
<protein>
    <submittedName>
        <fullName evidence="2">YycH family protein</fullName>
    </submittedName>
</protein>
<dbReference type="OrthoDB" id="2382185at2"/>
<organism evidence="2 3">
    <name type="scientific">Liquorilactobacillus vini DSM 20605</name>
    <dbReference type="NCBI Taxonomy" id="1133569"/>
    <lineage>
        <taxon>Bacteria</taxon>
        <taxon>Bacillati</taxon>
        <taxon>Bacillota</taxon>
        <taxon>Bacilli</taxon>
        <taxon>Lactobacillales</taxon>
        <taxon>Lactobacillaceae</taxon>
        <taxon>Liquorilactobacillus</taxon>
    </lineage>
</organism>
<keyword evidence="1" id="KW-0812">Transmembrane</keyword>
<evidence type="ECO:0000313" key="2">
    <source>
        <dbReference type="EMBL" id="KRM86317.1"/>
    </source>
</evidence>
<dbReference type="eggNOG" id="COG4863">
    <property type="taxonomic scope" value="Bacteria"/>
</dbReference>
<dbReference type="EMBL" id="AYYX01000054">
    <property type="protein sequence ID" value="KRM86317.1"/>
    <property type="molecule type" value="Genomic_DNA"/>
</dbReference>
<keyword evidence="1" id="KW-1133">Transmembrane helix</keyword>
<feature type="transmembrane region" description="Helical" evidence="1">
    <location>
        <begin position="6"/>
        <end position="28"/>
    </location>
</feature>
<dbReference type="AlphaFoldDB" id="A0A0R2C3Q4"/>
<evidence type="ECO:0000313" key="3">
    <source>
        <dbReference type="Proteomes" id="UP000051576"/>
    </source>
</evidence>
<dbReference type="PATRIC" id="fig|1133569.4.peg.1817"/>
<dbReference type="RefSeq" id="WP_010580728.1">
    <property type="nucleotide sequence ID" value="NZ_AHYZ01000107.1"/>
</dbReference>
<dbReference type="Gene3D" id="3.10.450.310">
    <property type="match status" value="1"/>
</dbReference>
<reference evidence="2 3" key="1">
    <citation type="journal article" date="2015" name="Genome Announc.">
        <title>Expanding the biotechnology potential of lactobacilli through comparative genomics of 213 strains and associated genera.</title>
        <authorList>
            <person name="Sun Z."/>
            <person name="Harris H.M."/>
            <person name="McCann A."/>
            <person name="Guo C."/>
            <person name="Argimon S."/>
            <person name="Zhang W."/>
            <person name="Yang X."/>
            <person name="Jeffery I.B."/>
            <person name="Cooney J.C."/>
            <person name="Kagawa T.F."/>
            <person name="Liu W."/>
            <person name="Song Y."/>
            <person name="Salvetti E."/>
            <person name="Wrobel A."/>
            <person name="Rasinkangas P."/>
            <person name="Parkhill J."/>
            <person name="Rea M.C."/>
            <person name="O'Sullivan O."/>
            <person name="Ritari J."/>
            <person name="Douillard F.P."/>
            <person name="Paul Ross R."/>
            <person name="Yang R."/>
            <person name="Briner A.E."/>
            <person name="Felis G.E."/>
            <person name="de Vos W.M."/>
            <person name="Barrangou R."/>
            <person name="Klaenhammer T.R."/>
            <person name="Caufield P.W."/>
            <person name="Cui Y."/>
            <person name="Zhang H."/>
            <person name="O'Toole P.W."/>
        </authorList>
    </citation>
    <scope>NUCLEOTIDE SEQUENCE [LARGE SCALE GENOMIC DNA]</scope>
    <source>
        <strain evidence="2 3">DSM 20605</strain>
    </source>
</reference>
<keyword evidence="1" id="KW-0472">Membrane</keyword>
<evidence type="ECO:0000256" key="1">
    <source>
        <dbReference type="SAM" id="Phobius"/>
    </source>
</evidence>
<dbReference type="CDD" id="cd15787">
    <property type="entry name" value="YycH_N"/>
    <property type="match status" value="1"/>
</dbReference>
<name>A0A0R2C3Q4_9LACO</name>
<keyword evidence="3" id="KW-1185">Reference proteome</keyword>